<evidence type="ECO:0000256" key="5">
    <source>
        <dbReference type="ARBA" id="ARBA00022737"/>
    </source>
</evidence>
<feature type="transmembrane region" description="Helical" evidence="12">
    <location>
        <begin position="1121"/>
        <end position="1141"/>
    </location>
</feature>
<dbReference type="PANTHER" id="PTHR24223:SF443">
    <property type="entry name" value="MULTIDRUG-RESISTANCE LIKE PROTEIN 1, ISOFORM I"/>
    <property type="match status" value="1"/>
</dbReference>
<reference evidence="16" key="2">
    <citation type="submission" date="2013-07" db="EMBL/GenBank/DDBJ databases">
        <authorList>
            <consortium name="The Broad Institute Genome Sequencing Platform"/>
            <person name="Cuomo C."/>
            <person name="Litvintseva A."/>
            <person name="Chen Y."/>
            <person name="Heitman J."/>
            <person name="Sun S."/>
            <person name="Springer D."/>
            <person name="Dromer F."/>
            <person name="Young S.K."/>
            <person name="Zeng Q."/>
            <person name="Gargeya S."/>
            <person name="Fitzgerald M."/>
            <person name="Abouelleil A."/>
            <person name="Alvarado L."/>
            <person name="Berlin A.M."/>
            <person name="Chapman S.B."/>
            <person name="Dewar J."/>
            <person name="Goldberg J."/>
            <person name="Griggs A."/>
            <person name="Gujja S."/>
            <person name="Hansen M."/>
            <person name="Howarth C."/>
            <person name="Imamovic A."/>
            <person name="Larimer J."/>
            <person name="McCowan C."/>
            <person name="Murphy C."/>
            <person name="Pearson M."/>
            <person name="Priest M."/>
            <person name="Roberts A."/>
            <person name="Saif S."/>
            <person name="Shea T."/>
            <person name="Sykes S."/>
            <person name="Wortman J."/>
            <person name="Nusbaum C."/>
            <person name="Birren B."/>
        </authorList>
    </citation>
    <scope>NUCLEOTIDE SEQUENCE</scope>
    <source>
        <strain evidence="16">CBS 10117</strain>
    </source>
</reference>
<dbReference type="EMBL" id="KI894029">
    <property type="protein sequence ID" value="OBR87100.1"/>
    <property type="molecule type" value="Genomic_DNA"/>
</dbReference>
<dbReference type="PANTHER" id="PTHR24223">
    <property type="entry name" value="ATP-BINDING CASSETTE SUB-FAMILY C"/>
    <property type="match status" value="1"/>
</dbReference>
<dbReference type="InterPro" id="IPR017871">
    <property type="entry name" value="ABC_transporter-like_CS"/>
</dbReference>
<feature type="transmembrane region" description="Helical" evidence="12">
    <location>
        <begin position="151"/>
        <end position="174"/>
    </location>
</feature>
<evidence type="ECO:0000256" key="7">
    <source>
        <dbReference type="ARBA" id="ARBA00022840"/>
    </source>
</evidence>
<keyword evidence="5" id="KW-0677">Repeat</keyword>
<evidence type="ECO:0000313" key="17">
    <source>
        <dbReference type="Proteomes" id="UP000078595"/>
    </source>
</evidence>
<protein>
    <submittedName>
        <fullName evidence="15">Metal resistance protein ycf1</fullName>
    </submittedName>
</protein>
<feature type="transmembrane region" description="Helical" evidence="12">
    <location>
        <begin position="43"/>
        <end position="63"/>
    </location>
</feature>
<dbReference type="VEuPathDB" id="FungiDB:I303_03124"/>
<feature type="region of interest" description="Disordered" evidence="11">
    <location>
        <begin position="912"/>
        <end position="949"/>
    </location>
</feature>
<dbReference type="GO" id="GO:0016887">
    <property type="term" value="F:ATP hydrolysis activity"/>
    <property type="evidence" value="ECO:0007669"/>
    <property type="project" value="InterPro"/>
</dbReference>
<evidence type="ECO:0000256" key="1">
    <source>
        <dbReference type="ARBA" id="ARBA00004128"/>
    </source>
</evidence>
<dbReference type="GO" id="GO:0000329">
    <property type="term" value="C:fungal-type vacuole membrane"/>
    <property type="evidence" value="ECO:0007669"/>
    <property type="project" value="UniProtKB-ARBA"/>
</dbReference>
<dbReference type="InterPro" id="IPR003593">
    <property type="entry name" value="AAA+_ATPase"/>
</dbReference>
<feature type="transmembrane region" description="Helical" evidence="12">
    <location>
        <begin position="392"/>
        <end position="416"/>
    </location>
</feature>
<dbReference type="Pfam" id="PF24357">
    <property type="entry name" value="TMD0_ABC"/>
    <property type="match status" value="1"/>
</dbReference>
<dbReference type="Gene3D" id="1.20.1560.10">
    <property type="entry name" value="ABC transporter type 1, transmembrane domain"/>
    <property type="match status" value="2"/>
</dbReference>
<feature type="transmembrane region" description="Helical" evidence="12">
    <location>
        <begin position="93"/>
        <end position="112"/>
    </location>
</feature>
<keyword evidence="8" id="KW-1278">Translocase</keyword>
<dbReference type="CDD" id="cd18579">
    <property type="entry name" value="ABC_6TM_ABCC_D1"/>
    <property type="match status" value="1"/>
</dbReference>
<dbReference type="InterPro" id="IPR056227">
    <property type="entry name" value="TMD0_ABC"/>
</dbReference>
<feature type="domain" description="ABC transmembrane type-1" evidence="14">
    <location>
        <begin position="1021"/>
        <end position="1305"/>
    </location>
</feature>
<dbReference type="Proteomes" id="UP000078595">
    <property type="component" value="Chromosome 3"/>
</dbReference>
<dbReference type="FunFam" id="3.40.50.300:FF:000450">
    <property type="entry name" value="ABC transporter C family member 2"/>
    <property type="match status" value="1"/>
</dbReference>
<keyword evidence="9 12" id="KW-1133">Transmembrane helix</keyword>
<feature type="region of interest" description="Disordered" evidence="11">
    <location>
        <begin position="1583"/>
        <end position="1607"/>
    </location>
</feature>
<feature type="transmembrane region" description="Helical" evidence="12">
    <location>
        <begin position="498"/>
        <end position="517"/>
    </location>
</feature>
<comment type="subcellular location">
    <subcellularLocation>
        <location evidence="1">Vacuole membrane</location>
        <topology evidence="1">Multi-pass membrane protein</topology>
    </subcellularLocation>
</comment>
<feature type="compositionally biased region" description="Low complexity" evidence="11">
    <location>
        <begin position="1588"/>
        <end position="1607"/>
    </location>
</feature>
<feature type="transmembrane region" description="Helical" evidence="12">
    <location>
        <begin position="578"/>
        <end position="600"/>
    </location>
</feature>
<keyword evidence="4 12" id="KW-0812">Transmembrane</keyword>
<evidence type="ECO:0000256" key="8">
    <source>
        <dbReference type="ARBA" id="ARBA00022967"/>
    </source>
</evidence>
<evidence type="ECO:0000313" key="16">
    <source>
        <dbReference type="EMBL" id="WWC60530.1"/>
    </source>
</evidence>
<dbReference type="Pfam" id="PF00005">
    <property type="entry name" value="ABC_tran"/>
    <property type="match status" value="2"/>
</dbReference>
<keyword evidence="3" id="KW-0813">Transport</keyword>
<proteinExistence type="inferred from homology"/>
<dbReference type="GO" id="GO:0140359">
    <property type="term" value="F:ABC-type transporter activity"/>
    <property type="evidence" value="ECO:0007669"/>
    <property type="project" value="InterPro"/>
</dbReference>
<feature type="transmembrane region" description="Helical" evidence="12">
    <location>
        <begin position="1147"/>
        <end position="1172"/>
    </location>
</feature>
<feature type="transmembrane region" description="Helical" evidence="12">
    <location>
        <begin position="1018"/>
        <end position="1041"/>
    </location>
</feature>
<feature type="transmembrane region" description="Helical" evidence="12">
    <location>
        <begin position="1277"/>
        <end position="1297"/>
    </location>
</feature>
<keyword evidence="17" id="KW-1185">Reference proteome</keyword>
<feature type="transmembrane region" description="Helical" evidence="12">
    <location>
        <begin position="194"/>
        <end position="212"/>
    </location>
</feature>
<dbReference type="Pfam" id="PF00664">
    <property type="entry name" value="ABC_membrane"/>
    <property type="match status" value="2"/>
</dbReference>
<feature type="transmembrane region" description="Helical" evidence="12">
    <location>
        <begin position="1249"/>
        <end position="1271"/>
    </location>
</feature>
<dbReference type="InterPro" id="IPR050173">
    <property type="entry name" value="ABC_transporter_C-like"/>
</dbReference>
<dbReference type="SUPFAM" id="SSF52540">
    <property type="entry name" value="P-loop containing nucleoside triphosphate hydrolases"/>
    <property type="match status" value="2"/>
</dbReference>
<evidence type="ECO:0000259" key="14">
    <source>
        <dbReference type="PROSITE" id="PS50929"/>
    </source>
</evidence>
<evidence type="ECO:0000256" key="11">
    <source>
        <dbReference type="SAM" id="MobiDB-lite"/>
    </source>
</evidence>
<dbReference type="GO" id="GO:0005524">
    <property type="term" value="F:ATP binding"/>
    <property type="evidence" value="ECO:0007669"/>
    <property type="project" value="UniProtKB-KW"/>
</dbReference>
<organism evidence="15">
    <name type="scientific">Kwoniella dejecticola CBS 10117</name>
    <dbReference type="NCBI Taxonomy" id="1296121"/>
    <lineage>
        <taxon>Eukaryota</taxon>
        <taxon>Fungi</taxon>
        <taxon>Dikarya</taxon>
        <taxon>Basidiomycota</taxon>
        <taxon>Agaricomycotina</taxon>
        <taxon>Tremellomycetes</taxon>
        <taxon>Tremellales</taxon>
        <taxon>Cryptococcaceae</taxon>
        <taxon>Kwoniella</taxon>
    </lineage>
</organism>
<dbReference type="SUPFAM" id="SSF90123">
    <property type="entry name" value="ABC transporter transmembrane region"/>
    <property type="match status" value="2"/>
</dbReference>
<accession>A0A1A6AAM6</accession>
<keyword evidence="7" id="KW-0067">ATP-binding</keyword>
<feature type="transmembrane region" description="Helical" evidence="12">
    <location>
        <begin position="612"/>
        <end position="634"/>
    </location>
</feature>
<comment type="similarity">
    <text evidence="2">Belongs to the ABC transporter superfamily. ABCC family. Conjugate transporter (TC 3.A.1.208) subfamily.</text>
</comment>
<feature type="transmembrane region" description="Helical" evidence="12">
    <location>
        <begin position="340"/>
        <end position="358"/>
    </location>
</feature>
<feature type="transmembrane region" description="Helical" evidence="12">
    <location>
        <begin position="474"/>
        <end position="492"/>
    </location>
</feature>
<evidence type="ECO:0000256" key="4">
    <source>
        <dbReference type="ARBA" id="ARBA00022692"/>
    </source>
</evidence>
<dbReference type="CDD" id="cd18603">
    <property type="entry name" value="ABC_6TM_MRP1_2_3_6_D2_like"/>
    <property type="match status" value="1"/>
</dbReference>
<evidence type="ECO:0000256" key="6">
    <source>
        <dbReference type="ARBA" id="ARBA00022741"/>
    </source>
</evidence>
<feature type="domain" description="ABC transmembrane type-1" evidence="14">
    <location>
        <begin position="353"/>
        <end position="639"/>
    </location>
</feature>
<feature type="transmembrane region" description="Helical" evidence="12">
    <location>
        <begin position="118"/>
        <end position="139"/>
    </location>
</feature>
<reference evidence="15" key="1">
    <citation type="submission" date="2013-07" db="EMBL/GenBank/DDBJ databases">
        <title>The Genome Sequence of Cryptococcus dejecticola CBS10117.</title>
        <authorList>
            <consortium name="The Broad Institute Genome Sequencing Platform"/>
            <person name="Cuomo C."/>
            <person name="Litvintseva A."/>
            <person name="Chen Y."/>
            <person name="Heitman J."/>
            <person name="Sun S."/>
            <person name="Springer D."/>
            <person name="Dromer F."/>
            <person name="Young S.K."/>
            <person name="Zeng Q."/>
            <person name="Gargeya S."/>
            <person name="Fitzgerald M."/>
            <person name="Abouelleil A."/>
            <person name="Alvarado L."/>
            <person name="Berlin A.M."/>
            <person name="Chapman S.B."/>
            <person name="Dewar J."/>
            <person name="Goldberg J."/>
            <person name="Griggs A."/>
            <person name="Gujja S."/>
            <person name="Hansen M."/>
            <person name="Howarth C."/>
            <person name="Imamovic A."/>
            <person name="Larimer J."/>
            <person name="McCowan C."/>
            <person name="Murphy C."/>
            <person name="Pearson M."/>
            <person name="Priest M."/>
            <person name="Roberts A."/>
            <person name="Saif S."/>
            <person name="Shea T."/>
            <person name="Sykes S."/>
            <person name="Wortman J."/>
            <person name="Nusbaum C."/>
            <person name="Birren B."/>
        </authorList>
    </citation>
    <scope>NUCLEOTIDE SEQUENCE [LARGE SCALE GENOMIC DNA]</scope>
    <source>
        <strain evidence="15">CBS 10117</strain>
    </source>
</reference>
<feature type="transmembrane region" description="Helical" evidence="12">
    <location>
        <begin position="1061"/>
        <end position="1088"/>
    </location>
</feature>
<dbReference type="EMBL" id="CP144532">
    <property type="protein sequence ID" value="WWC60530.1"/>
    <property type="molecule type" value="Genomic_DNA"/>
</dbReference>
<keyword evidence="10 12" id="KW-0472">Membrane</keyword>
<dbReference type="FunFam" id="1.20.1560.10:FF:000078">
    <property type="entry name" value="Unplaced genomic scaffold supercont1.1, whole genome shotgun sequence"/>
    <property type="match status" value="1"/>
</dbReference>
<dbReference type="KEGG" id="kdj:28966823"/>
<evidence type="ECO:0000259" key="13">
    <source>
        <dbReference type="PROSITE" id="PS50893"/>
    </source>
</evidence>
<name>A0A1A6AAM6_9TREE</name>
<dbReference type="STRING" id="1296121.A0A1A6AAM6"/>
<evidence type="ECO:0000256" key="12">
    <source>
        <dbReference type="SAM" id="Phobius"/>
    </source>
</evidence>
<dbReference type="FunFam" id="1.20.1560.10:FF:000010">
    <property type="entry name" value="Multidrug resistance-associated ABC transporter"/>
    <property type="match status" value="1"/>
</dbReference>
<evidence type="ECO:0000313" key="15">
    <source>
        <dbReference type="EMBL" id="OBR87100.1"/>
    </source>
</evidence>
<evidence type="ECO:0000256" key="3">
    <source>
        <dbReference type="ARBA" id="ARBA00022448"/>
    </source>
</evidence>
<feature type="domain" description="ABC transporter" evidence="13">
    <location>
        <begin position="1342"/>
        <end position="1578"/>
    </location>
</feature>
<sequence>MAFQAPFEAFKTHVEPIYRCSWPLQIVSQERELDLTQCFEHAVLLPAPLVLAILLGTAQIFSISRRLKKPQEQGGLIWQNRTKRDERICALKLHLLSASAVFALVSLGLSLAHVRQHILSTVHYGLLLLTLITFVHLTHLNHHTSRTSSSLILLFWPAYDLIFFVRLRTMIITGDLSKHLTSTPAGRLILARESFWFLTVVAGAIGFLFELYSPEKRWKRFRAPWSKKGKIALAEDDEDDEEEALDGVDSINGDGVGFGHGKNENGDVESPVSTANIYEKLTFSWLTPLLSLGTRKFLGEEDMWALPSDDSAESLSLRLTTSWQKQVKAVKDGKKKKPSLSLAIVRAFGAPYLIAGLFKGCYDILNFLQPQLLRLLLSFVSSYGTDHPQPPIAGFAISILMFISANVATAILHQYFQRCFETTMRIRGGLVTLIYQKTFVLSNSEKAGRTTGDIVNLQSVDAVRIGDVCQYGHIAWSGPFQIIIAFISLYRLVGWQAFMGVAVMIISLPANTILNRINKRYQRQMMKIKDTRTRTMNEILNNIKSIKLYGWEKSFSEKIFNIRNNQELKMLRRIGINFAFVNFIWQGTPFLVAFSTFATFAFTSDKPLTSEIIFPAISLFQLLSFPMAMFANIINSIIEASVSLGRLEDFLSGEELDPTARKLIRPSEDPQGGPKHGDAVVSIKNGEFKWVASAEQPTLENIDLEVKKGELFAIIGRVGDGKSSLLGSMLGEMTRSDGSVTIRGEVAYFSQNSWILSATVKDNIVFGHRFDPAFYDEVLEACALKQDLAILPSGDKTEVGEKGVSLSGGQKARISLARAVYARADLYLLDDPLAAVDSHVGRHIFDKVIGPNGLLKGKARVLCTNAVTFLPQADQIIMLRKGIILERGQYDEAMNNTSSELYKLITGLGKQSAKSEEESDGSSSPTVIDEDDEEDEQNSANEKEEEALIDDTASLRKRRAFRRMSTANMRRSSVVSIRQAKRDAVRDLRESAKPKEHTEKGNVKREVYRDYIAAASKIGVVIFLAAMMSGQGLGILSNFVLRSWASRNTNASDTTDVVRYLTIYGVVGLSGSILNVVSFATLKLVIALNSGRKLHDRAFGSLMRSPLSFFELTPTGRILNLFSRDIFVIDEVLIFALGSFFRTTTQVVGTVAVIAYGAPFVLLVFIPLGFLYRMVMRYYLATSRELKRLDAVSRSPIFSFFGETLSGLPVIRGYGQKGRFVANNEARIDRNQACYMPAMTINRWLAVRLEFLGSCLMFSTALVSVIALINYNSVDAGLVGLLMSYTISVTGTLNWLVRSASEVEQNIVSVERVLGYANLPSEAPDFIEDKKPSKNWPEQGTIEFDKFSMRYRPELELCLREVSVKINGGERVGVVGRTGAGKSSLTLALFRILEAAGGKISIDGIDISTIGLHDLRSVVSIIPQDPQLFEGSLRNNIDPTNVSSDADIWQALSQAHLKDHVTDNMGGSLDAEITEGGSNLSSGQRQLVCFARALLRKTKILVLDEATSSIDLETDEAVQDILRGTDFKGVTTITIAHRINTILDSDKVLVMSDGKVAEYDSPEVLVEREDSLFASLVKESGLGKKENTTSTSASKAASRAASVKGKD</sequence>
<dbReference type="SMART" id="SM00382">
    <property type="entry name" value="AAA"/>
    <property type="match status" value="2"/>
</dbReference>
<dbReference type="InterPro" id="IPR011527">
    <property type="entry name" value="ABC1_TM_dom"/>
</dbReference>
<dbReference type="InterPro" id="IPR027417">
    <property type="entry name" value="P-loop_NTPase"/>
</dbReference>
<feature type="compositionally biased region" description="Acidic residues" evidence="11">
    <location>
        <begin position="928"/>
        <end position="949"/>
    </location>
</feature>
<dbReference type="CDD" id="cd03250">
    <property type="entry name" value="ABCC_MRP_domain1"/>
    <property type="match status" value="1"/>
</dbReference>
<dbReference type="InterPro" id="IPR036640">
    <property type="entry name" value="ABC1_TM_sf"/>
</dbReference>
<dbReference type="PROSITE" id="PS00211">
    <property type="entry name" value="ABC_TRANSPORTER_1"/>
    <property type="match status" value="2"/>
</dbReference>
<feature type="domain" description="ABC transporter" evidence="13">
    <location>
        <begin position="683"/>
        <end position="906"/>
    </location>
</feature>
<evidence type="ECO:0000256" key="2">
    <source>
        <dbReference type="ARBA" id="ARBA00009726"/>
    </source>
</evidence>
<dbReference type="Gene3D" id="3.40.50.300">
    <property type="entry name" value="P-loop containing nucleotide triphosphate hydrolases"/>
    <property type="match status" value="2"/>
</dbReference>
<dbReference type="InterPro" id="IPR003439">
    <property type="entry name" value="ABC_transporter-like_ATP-bd"/>
</dbReference>
<reference evidence="16" key="3">
    <citation type="submission" date="2024-02" db="EMBL/GenBank/DDBJ databases">
        <title>Comparative genomics of Cryptococcus and Kwoniella reveals pathogenesis evolution and contrasting modes of karyotype evolution via chromosome fusion or intercentromeric recombination.</title>
        <authorList>
            <person name="Coelho M.A."/>
            <person name="David-Palma M."/>
            <person name="Shea T."/>
            <person name="Bowers K."/>
            <person name="McGinley-Smith S."/>
            <person name="Mohammad A.W."/>
            <person name="Gnirke A."/>
            <person name="Yurkov A.M."/>
            <person name="Nowrousian M."/>
            <person name="Sun S."/>
            <person name="Cuomo C.A."/>
            <person name="Heitman J."/>
        </authorList>
    </citation>
    <scope>NUCLEOTIDE SEQUENCE</scope>
    <source>
        <strain evidence="16">CBS 10117</strain>
    </source>
</reference>
<dbReference type="OrthoDB" id="6500128at2759"/>
<dbReference type="InterPro" id="IPR044746">
    <property type="entry name" value="ABCC_6TM_D1"/>
</dbReference>
<dbReference type="PROSITE" id="PS50929">
    <property type="entry name" value="ABC_TM1F"/>
    <property type="match status" value="2"/>
</dbReference>
<keyword evidence="6" id="KW-0547">Nucleotide-binding</keyword>
<evidence type="ECO:0000256" key="10">
    <source>
        <dbReference type="ARBA" id="ARBA00023136"/>
    </source>
</evidence>
<dbReference type="FunFam" id="3.40.50.300:FF:000565">
    <property type="entry name" value="ABC bile acid transporter"/>
    <property type="match status" value="1"/>
</dbReference>
<dbReference type="RefSeq" id="XP_018264942.1">
    <property type="nucleotide sequence ID" value="XM_018406448.1"/>
</dbReference>
<dbReference type="GeneID" id="28966823"/>
<dbReference type="PROSITE" id="PS50893">
    <property type="entry name" value="ABC_TRANSPORTER_2"/>
    <property type="match status" value="2"/>
</dbReference>
<dbReference type="CDD" id="cd03244">
    <property type="entry name" value="ABCC_MRP_domain2"/>
    <property type="match status" value="1"/>
</dbReference>
<gene>
    <name evidence="15" type="ORF">I303_03124</name>
    <name evidence="16" type="ORF">I303_103104</name>
</gene>
<evidence type="ECO:0000256" key="9">
    <source>
        <dbReference type="ARBA" id="ARBA00022989"/>
    </source>
</evidence>